<evidence type="ECO:0000313" key="1">
    <source>
        <dbReference type="EMBL" id="PAF27449.1"/>
    </source>
</evidence>
<gene>
    <name evidence="1" type="ORF">CHH61_03370</name>
</gene>
<protein>
    <submittedName>
        <fullName evidence="1">Uncharacterized protein</fullName>
    </submittedName>
</protein>
<reference evidence="1 2" key="1">
    <citation type="submission" date="2017-07" db="EMBL/GenBank/DDBJ databases">
        <title>Isolation and whole genome analysis of endospore-forming bacteria from heroin.</title>
        <authorList>
            <person name="Kalinowski J."/>
            <person name="Ahrens B."/>
            <person name="Al-Dilaimi A."/>
            <person name="Winkler A."/>
            <person name="Wibberg D."/>
            <person name="Schleenbecker U."/>
            <person name="Ruckert C."/>
            <person name="Wolfel R."/>
            <person name="Grass G."/>
        </authorList>
    </citation>
    <scope>NUCLEOTIDE SEQUENCE [LARGE SCALE GENOMIC DNA]</scope>
    <source>
        <strain evidence="1 2">7523-2</strain>
    </source>
</reference>
<dbReference type="Proteomes" id="UP000216133">
    <property type="component" value="Unassembled WGS sequence"/>
</dbReference>
<dbReference type="RefSeq" id="WP_095327790.1">
    <property type="nucleotide sequence ID" value="NZ_NPBS01000013.1"/>
</dbReference>
<dbReference type="AlphaFoldDB" id="A0A268S4M4"/>
<sequence length="175" mass="19894">MNTQKLEVGQVSPFPSQLGPSLNYTGNGFDLVINLPDLTPREISSYKSGPYRFELLEKNQLMIMLFEFKPGCPLSDAPFHMSQYPDDRAANLPETIEDGQGFALQIIVIEQRSQKIKALRTIGLPTKFSRDLLDVCRKQLKHPLSKSEYDEAVNQTFKNYTTRQLARYSFSKAKG</sequence>
<proteinExistence type="predicted"/>
<organism evidence="1 2">
    <name type="scientific">Shouchella clausii</name>
    <name type="common">Alkalihalobacillus clausii</name>
    <dbReference type="NCBI Taxonomy" id="79880"/>
    <lineage>
        <taxon>Bacteria</taxon>
        <taxon>Bacillati</taxon>
        <taxon>Bacillota</taxon>
        <taxon>Bacilli</taxon>
        <taxon>Bacillales</taxon>
        <taxon>Bacillaceae</taxon>
        <taxon>Shouchella</taxon>
    </lineage>
</organism>
<evidence type="ECO:0000313" key="2">
    <source>
        <dbReference type="Proteomes" id="UP000216133"/>
    </source>
</evidence>
<accession>A0A268S4M4</accession>
<name>A0A268S4M4_SHOCL</name>
<comment type="caution">
    <text evidence="1">The sequence shown here is derived from an EMBL/GenBank/DDBJ whole genome shotgun (WGS) entry which is preliminary data.</text>
</comment>
<dbReference type="EMBL" id="NPBS01000013">
    <property type="protein sequence ID" value="PAF27449.1"/>
    <property type="molecule type" value="Genomic_DNA"/>
</dbReference>